<dbReference type="InterPro" id="IPR006638">
    <property type="entry name" value="Elp3/MiaA/NifB-like_rSAM"/>
</dbReference>
<dbReference type="InterPro" id="IPR023404">
    <property type="entry name" value="rSAM_horseshoe"/>
</dbReference>
<dbReference type="SFLD" id="SFLDS00029">
    <property type="entry name" value="Radical_SAM"/>
    <property type="match status" value="1"/>
</dbReference>
<feature type="domain" description="B12-binding" evidence="6">
    <location>
        <begin position="127"/>
        <end position="208"/>
    </location>
</feature>
<dbReference type="GO" id="GO:0003824">
    <property type="term" value="F:catalytic activity"/>
    <property type="evidence" value="ECO:0007669"/>
    <property type="project" value="InterPro"/>
</dbReference>
<dbReference type="InterPro" id="IPR023984">
    <property type="entry name" value="rSAM_ocin_1"/>
</dbReference>
<evidence type="ECO:0000313" key="8">
    <source>
        <dbReference type="EMBL" id="SHE40347.1"/>
    </source>
</evidence>
<keyword evidence="5" id="KW-0411">Iron-sulfur</keyword>
<dbReference type="Gene3D" id="3.40.50.280">
    <property type="entry name" value="Cobalamin-binding domain"/>
    <property type="match status" value="1"/>
</dbReference>
<evidence type="ECO:0000256" key="2">
    <source>
        <dbReference type="ARBA" id="ARBA00022691"/>
    </source>
</evidence>
<keyword evidence="4" id="KW-0408">Iron</keyword>
<dbReference type="PANTHER" id="PTHR43409">
    <property type="entry name" value="ANAEROBIC MAGNESIUM-PROTOPORPHYRIN IX MONOMETHYL ESTER CYCLASE-RELATED"/>
    <property type="match status" value="1"/>
</dbReference>
<organism evidence="8 9">
    <name type="scientific">Pedobacter caeni</name>
    <dbReference type="NCBI Taxonomy" id="288992"/>
    <lineage>
        <taxon>Bacteria</taxon>
        <taxon>Pseudomonadati</taxon>
        <taxon>Bacteroidota</taxon>
        <taxon>Sphingobacteriia</taxon>
        <taxon>Sphingobacteriales</taxon>
        <taxon>Sphingobacteriaceae</taxon>
        <taxon>Pedobacter</taxon>
    </lineage>
</organism>
<dbReference type="OrthoDB" id="9801424at2"/>
<dbReference type="GO" id="GO:0046872">
    <property type="term" value="F:metal ion binding"/>
    <property type="evidence" value="ECO:0007669"/>
    <property type="project" value="UniProtKB-KW"/>
</dbReference>
<dbReference type="Pfam" id="PF04055">
    <property type="entry name" value="Radical_SAM"/>
    <property type="match status" value="1"/>
</dbReference>
<dbReference type="SMART" id="SM00729">
    <property type="entry name" value="Elp3"/>
    <property type="match status" value="1"/>
</dbReference>
<dbReference type="InterPro" id="IPR058240">
    <property type="entry name" value="rSAM_sf"/>
</dbReference>
<evidence type="ECO:0000313" key="9">
    <source>
        <dbReference type="Proteomes" id="UP000184287"/>
    </source>
</evidence>
<dbReference type="SUPFAM" id="SSF102114">
    <property type="entry name" value="Radical SAM enzymes"/>
    <property type="match status" value="1"/>
</dbReference>
<dbReference type="InterPro" id="IPR051198">
    <property type="entry name" value="BchE-like"/>
</dbReference>
<dbReference type="AlphaFoldDB" id="A0A1M4T7V4"/>
<dbReference type="Pfam" id="PF19142">
    <property type="entry name" value="DUF5825"/>
    <property type="match status" value="1"/>
</dbReference>
<dbReference type="NCBIfam" id="TIGR03975">
    <property type="entry name" value="rSAM_ocin_1"/>
    <property type="match status" value="1"/>
</dbReference>
<comment type="cofactor">
    <cofactor evidence="1">
        <name>[4Fe-4S] cluster</name>
        <dbReference type="ChEBI" id="CHEBI:49883"/>
    </cofactor>
</comment>
<dbReference type="Gene3D" id="3.80.30.20">
    <property type="entry name" value="tm_1862 like domain"/>
    <property type="match status" value="1"/>
</dbReference>
<dbReference type="EMBL" id="FQUQ01000001">
    <property type="protein sequence ID" value="SHE40347.1"/>
    <property type="molecule type" value="Genomic_DNA"/>
</dbReference>
<dbReference type="SFLD" id="SFLDG01123">
    <property type="entry name" value="methyltransferase_(Class_B)"/>
    <property type="match status" value="1"/>
</dbReference>
<dbReference type="PROSITE" id="PS51332">
    <property type="entry name" value="B12_BINDING"/>
    <property type="match status" value="1"/>
</dbReference>
<dbReference type="InterPro" id="IPR043863">
    <property type="entry name" value="DUF5825"/>
</dbReference>
<name>A0A1M4T7V4_9SPHI</name>
<protein>
    <submittedName>
        <fullName evidence="8">Ribosomal peptide maturation radical SAM protein 1</fullName>
    </submittedName>
</protein>
<evidence type="ECO:0000256" key="5">
    <source>
        <dbReference type="ARBA" id="ARBA00023014"/>
    </source>
</evidence>
<reference evidence="9" key="1">
    <citation type="submission" date="2016-11" db="EMBL/GenBank/DDBJ databases">
        <authorList>
            <person name="Varghese N."/>
            <person name="Submissions S."/>
        </authorList>
    </citation>
    <scope>NUCLEOTIDE SEQUENCE [LARGE SCALE GENOMIC DNA]</scope>
    <source>
        <strain evidence="9">DSM 16990</strain>
    </source>
</reference>
<keyword evidence="9" id="KW-1185">Reference proteome</keyword>
<feature type="domain" description="Radical SAM core" evidence="7">
    <location>
        <begin position="256"/>
        <end position="476"/>
    </location>
</feature>
<evidence type="ECO:0000256" key="3">
    <source>
        <dbReference type="ARBA" id="ARBA00022723"/>
    </source>
</evidence>
<dbReference type="InterPro" id="IPR007197">
    <property type="entry name" value="rSAM"/>
</dbReference>
<evidence type="ECO:0000256" key="1">
    <source>
        <dbReference type="ARBA" id="ARBA00001966"/>
    </source>
</evidence>
<keyword evidence="2" id="KW-0949">S-adenosyl-L-methionine</keyword>
<dbReference type="RefSeq" id="WP_073226050.1">
    <property type="nucleotide sequence ID" value="NZ_FQUQ01000001.1"/>
</dbReference>
<evidence type="ECO:0000259" key="7">
    <source>
        <dbReference type="PROSITE" id="PS51918"/>
    </source>
</evidence>
<dbReference type="GO" id="GO:0051539">
    <property type="term" value="F:4 iron, 4 sulfur cluster binding"/>
    <property type="evidence" value="ECO:0007669"/>
    <property type="project" value="UniProtKB-KW"/>
</dbReference>
<dbReference type="SFLD" id="SFLDG01082">
    <property type="entry name" value="B12-binding_domain_containing"/>
    <property type="match status" value="1"/>
</dbReference>
<accession>A0A1M4T7V4</accession>
<dbReference type="STRING" id="288992.SAMN04488522_101106"/>
<dbReference type="PROSITE" id="PS51918">
    <property type="entry name" value="RADICAL_SAM"/>
    <property type="match status" value="1"/>
</dbReference>
<dbReference type="SFLD" id="SFLDF00324">
    <property type="entry name" value="bacteriocin_maturation"/>
    <property type="match status" value="1"/>
</dbReference>
<evidence type="ECO:0000259" key="6">
    <source>
        <dbReference type="PROSITE" id="PS51332"/>
    </source>
</evidence>
<keyword evidence="3" id="KW-0479">Metal-binding</keyword>
<dbReference type="InterPro" id="IPR006158">
    <property type="entry name" value="Cobalamin-bd"/>
</dbReference>
<dbReference type="InterPro" id="IPR034466">
    <property type="entry name" value="Methyltransferase_Class_B"/>
</dbReference>
<proteinExistence type="predicted"/>
<sequence>MAKRVMIALMPWASIDFPGLGPALVRSILNDQGYPCDMMYGNLAFCDFLENDGFIINQISKLPISEIAFSPLYFNISSDEAAATLEKFVEGSSREGEERRCSSEFYKNIVHQAERCIDYLFSSTAWENYDVVGFSVMMQQTVASLALARRIKQQYPHISILFGGPSTSAPMGDEMIRSFPEIDYILQGEVDSTIVPFVEALRDDKKNLTSVPGLLYRGQKNEILKTAHNKPYFKMDELPVPDYEPYFSQLNQYHLNNIEPYLQIETSRGCWWGEKHHCTFCGIDDEILKYRTKSDDRVLNEIMELATKHKSLEFFPVDSIISHEAFNSLLPKIAELRNELGYDLSFFFECKSNLSTHQLNRFKDAGVRSVQPGMESFSDNILRLMDKGTTGAKQVQCLKLCAEQDIVVNWNLIYENLDETEEDYQVMIDLIPFITHLPPLHEEGMIPVQLNRYAPLHNTPERFGITNITPKSYYYDIFCDPKIDHESLAFYFNFDRVTTPSPKLKTLYARLREELDAWRENYATKMLVQRRGPGFIKIRDKRKLAYPGKDIHQTALIEIEGIEAEIFAACDEVVREENLINKFNKKLSEDSIRQFIDKMVEQRQIYRSESKQLISLPLRLDIPKTSIKQNVNERTNLDFSLSLDHLQ</sequence>
<gene>
    <name evidence="8" type="ORF">SAMN04488522_101106</name>
</gene>
<dbReference type="GO" id="GO:0031419">
    <property type="term" value="F:cobalamin binding"/>
    <property type="evidence" value="ECO:0007669"/>
    <property type="project" value="InterPro"/>
</dbReference>
<evidence type="ECO:0000256" key="4">
    <source>
        <dbReference type="ARBA" id="ARBA00023004"/>
    </source>
</evidence>
<dbReference type="Proteomes" id="UP000184287">
    <property type="component" value="Unassembled WGS sequence"/>
</dbReference>